<dbReference type="InterPro" id="IPR002611">
    <property type="entry name" value="IstB_ATP-bd"/>
</dbReference>
<dbReference type="STRING" id="119641.SAMN05421842_11619"/>
<evidence type="ECO:0000313" key="3">
    <source>
        <dbReference type="Proteomes" id="UP000199263"/>
    </source>
</evidence>
<proteinExistence type="predicted"/>
<protein>
    <submittedName>
        <fullName evidence="2">IstB-like ATP binding protein</fullName>
    </submittedName>
</protein>
<dbReference type="CDD" id="cd00009">
    <property type="entry name" value="AAA"/>
    <property type="match status" value="1"/>
</dbReference>
<dbReference type="Pfam" id="PF01695">
    <property type="entry name" value="IstB_IS21"/>
    <property type="match status" value="1"/>
</dbReference>
<dbReference type="Proteomes" id="UP000199263">
    <property type="component" value="Unassembled WGS sequence"/>
</dbReference>
<evidence type="ECO:0000313" key="2">
    <source>
        <dbReference type="EMBL" id="SFC99312.1"/>
    </source>
</evidence>
<organism evidence="2 3">
    <name type="scientific">Clostridium uliginosum</name>
    <dbReference type="NCBI Taxonomy" id="119641"/>
    <lineage>
        <taxon>Bacteria</taxon>
        <taxon>Bacillati</taxon>
        <taxon>Bacillota</taxon>
        <taxon>Clostridia</taxon>
        <taxon>Eubacteriales</taxon>
        <taxon>Clostridiaceae</taxon>
        <taxon>Clostridium</taxon>
    </lineage>
</organism>
<dbReference type="GO" id="GO:0006260">
    <property type="term" value="P:DNA replication"/>
    <property type="evidence" value="ECO:0007669"/>
    <property type="project" value="TreeGrafter"/>
</dbReference>
<dbReference type="InterPro" id="IPR027417">
    <property type="entry name" value="P-loop_NTPase"/>
</dbReference>
<dbReference type="AlphaFoldDB" id="A0A1I1NPV7"/>
<name>A0A1I1NPV7_9CLOT</name>
<dbReference type="Gene3D" id="3.40.50.300">
    <property type="entry name" value="P-loop containing nucleotide triphosphate hydrolases"/>
    <property type="match status" value="1"/>
</dbReference>
<reference evidence="2 3" key="1">
    <citation type="submission" date="2016-10" db="EMBL/GenBank/DDBJ databases">
        <authorList>
            <person name="de Groot N.N."/>
        </authorList>
    </citation>
    <scope>NUCLEOTIDE SEQUENCE [LARGE SCALE GENOMIC DNA]</scope>
    <source>
        <strain evidence="2 3">DSM 12992</strain>
    </source>
</reference>
<keyword evidence="3" id="KW-1185">Reference proteome</keyword>
<gene>
    <name evidence="2" type="ORF">SAMN05421842_11619</name>
</gene>
<dbReference type="SUPFAM" id="SSF52540">
    <property type="entry name" value="P-loop containing nucleoside triphosphate hydrolases"/>
    <property type="match status" value="1"/>
</dbReference>
<sequence length="269" mass="31199">MKKSSSEGNSTHIYSMDKFAGKGERSESLIHNSGGRNKRVKFSYKCDVCHDTGWILIPQEHMQPLAIACECTKAKKLKSEWKTSGINTEMSTQTFSNFQVWNRSSKLAKDVAITFYNDFNNIRDNKQNSILFCGQVGSGKTHLSVALAINLLDKKIKVVYMSYRDVITKIKRNMLDDEYYTKMLSKYQTCDVLLIDDLFKGKINESDINIMFEIINYRYLNHLPVIISSEFTVDRLLYFDEGIGSRIYEMCKDYIVQIEKEQGNNYRLR</sequence>
<dbReference type="GO" id="GO:0005524">
    <property type="term" value="F:ATP binding"/>
    <property type="evidence" value="ECO:0007669"/>
    <property type="project" value="InterPro"/>
</dbReference>
<dbReference type="EMBL" id="FOMG01000016">
    <property type="protein sequence ID" value="SFC99312.1"/>
    <property type="molecule type" value="Genomic_DNA"/>
</dbReference>
<dbReference type="PANTHER" id="PTHR30050:SF10">
    <property type="entry name" value="PHAGE-LIKE ELEMENT PBSX PROTEIN XKDC"/>
    <property type="match status" value="1"/>
</dbReference>
<accession>A0A1I1NPV7</accession>
<feature type="domain" description="IstB-like ATP-binding" evidence="1">
    <location>
        <begin position="124"/>
        <end position="234"/>
    </location>
</feature>
<evidence type="ECO:0000259" key="1">
    <source>
        <dbReference type="Pfam" id="PF01695"/>
    </source>
</evidence>
<dbReference type="PANTHER" id="PTHR30050">
    <property type="entry name" value="CHROMOSOMAL REPLICATION INITIATOR PROTEIN DNAA"/>
    <property type="match status" value="1"/>
</dbReference>